<dbReference type="SUPFAM" id="SSF53756">
    <property type="entry name" value="UDP-Glycosyltransferase/glycogen phosphorylase"/>
    <property type="match status" value="1"/>
</dbReference>
<comment type="caution">
    <text evidence="3">The sequence shown here is derived from an EMBL/GenBank/DDBJ whole genome shotgun (WGS) entry which is preliminary data.</text>
</comment>
<name>A0A8T4ICZ3_9SPHN</name>
<dbReference type="EMBL" id="JAGRQC010000001">
    <property type="protein sequence ID" value="MBR0551724.1"/>
    <property type="molecule type" value="Genomic_DNA"/>
</dbReference>
<organism evidence="3 4">
    <name type="scientific">Stakelama marina</name>
    <dbReference type="NCBI Taxonomy" id="2826939"/>
    <lineage>
        <taxon>Bacteria</taxon>
        <taxon>Pseudomonadati</taxon>
        <taxon>Pseudomonadota</taxon>
        <taxon>Alphaproteobacteria</taxon>
        <taxon>Sphingomonadales</taxon>
        <taxon>Sphingomonadaceae</taxon>
        <taxon>Stakelama</taxon>
    </lineage>
</organism>
<dbReference type="Pfam" id="PF00534">
    <property type="entry name" value="Glycos_transf_1"/>
    <property type="match status" value="1"/>
</dbReference>
<dbReference type="Gene3D" id="3.40.50.2000">
    <property type="entry name" value="Glycogen Phosphorylase B"/>
    <property type="match status" value="2"/>
</dbReference>
<evidence type="ECO:0000259" key="1">
    <source>
        <dbReference type="Pfam" id="PF00534"/>
    </source>
</evidence>
<dbReference type="PANTHER" id="PTHR12526">
    <property type="entry name" value="GLYCOSYLTRANSFERASE"/>
    <property type="match status" value="1"/>
</dbReference>
<keyword evidence="4" id="KW-1185">Reference proteome</keyword>
<evidence type="ECO:0000259" key="2">
    <source>
        <dbReference type="Pfam" id="PF13439"/>
    </source>
</evidence>
<dbReference type="Pfam" id="PF13439">
    <property type="entry name" value="Glyco_transf_4"/>
    <property type="match status" value="1"/>
</dbReference>
<dbReference type="InterPro" id="IPR028098">
    <property type="entry name" value="Glyco_trans_4-like_N"/>
</dbReference>
<proteinExistence type="predicted"/>
<dbReference type="CDD" id="cd03811">
    <property type="entry name" value="GT4_GT28_WabH-like"/>
    <property type="match status" value="1"/>
</dbReference>
<dbReference type="RefSeq" id="WP_284052989.1">
    <property type="nucleotide sequence ID" value="NZ_JAGRQC010000001.1"/>
</dbReference>
<sequence>MPPDGSDFFRDSGDGPPLRILTPLHSFEPGGVERIALRLHRAWRAAGVDSHLVVGRTDGAMRREFDGLRYFTLSPRWLPTASWETLWMIASLPRAIRAVRPDILFCAGNTYAIVMVAMRILLRQNCPPIICKISNDLHRHDLPRPARPFYRLWLRLQARMIDRFVALAPAMEPEIVALTGVPESRVDTIEDPALTIDRLSIAPSSSPGPGTHYLAVGRLVPQKNFSLLLKAFARARQSGDRLTILGDGAQRAKLEALAESFGIAESVTFAGHVSDPTDYMKRADIFVLSSDYEGVPAVLLEALAAGLPTVSTDCCASMRSLLANPDHGIVTPPRDAEALAAAMAAARNIRFDRPAARRLLRRFTMEQAAPAYLASMRQTSLAAARRHDA</sequence>
<feature type="domain" description="Glycosyl transferase family 1" evidence="1">
    <location>
        <begin position="212"/>
        <end position="345"/>
    </location>
</feature>
<dbReference type="InterPro" id="IPR001296">
    <property type="entry name" value="Glyco_trans_1"/>
</dbReference>
<feature type="domain" description="Glycosyltransferase subfamily 4-like N-terminal" evidence="2">
    <location>
        <begin position="29"/>
        <end position="189"/>
    </location>
</feature>
<evidence type="ECO:0000313" key="4">
    <source>
        <dbReference type="Proteomes" id="UP000676996"/>
    </source>
</evidence>
<evidence type="ECO:0000313" key="3">
    <source>
        <dbReference type="EMBL" id="MBR0551724.1"/>
    </source>
</evidence>
<gene>
    <name evidence="3" type="ORF">J7S20_04305</name>
</gene>
<accession>A0A8T4ICZ3</accession>
<dbReference type="Proteomes" id="UP000676996">
    <property type="component" value="Unassembled WGS sequence"/>
</dbReference>
<dbReference type="AlphaFoldDB" id="A0A8T4ICZ3"/>
<reference evidence="3" key="1">
    <citation type="submission" date="2021-04" db="EMBL/GenBank/DDBJ databases">
        <title>Ouciella asimina sp. nov., isolated from the surface seawater in the hydrothermal field of Okinawa Trough.</title>
        <authorList>
            <person name="Shuang W."/>
        </authorList>
    </citation>
    <scope>NUCLEOTIDE SEQUENCE</scope>
    <source>
        <strain evidence="3">LXI357</strain>
    </source>
</reference>
<dbReference type="GO" id="GO:0016757">
    <property type="term" value="F:glycosyltransferase activity"/>
    <property type="evidence" value="ECO:0007669"/>
    <property type="project" value="InterPro"/>
</dbReference>
<protein>
    <submittedName>
        <fullName evidence="3">Glycosyltransferase</fullName>
    </submittedName>
</protein>